<feature type="domain" description="Alpha/beta-hydrolase N-terminal" evidence="4">
    <location>
        <begin position="75"/>
        <end position="267"/>
    </location>
</feature>
<feature type="compositionally biased region" description="Polar residues" evidence="1">
    <location>
        <begin position="1"/>
        <end position="19"/>
    </location>
</feature>
<evidence type="ECO:0000256" key="1">
    <source>
        <dbReference type="SAM" id="MobiDB-lite"/>
    </source>
</evidence>
<keyword evidence="2" id="KW-0472">Membrane</keyword>
<keyword evidence="2" id="KW-0812">Transmembrane</keyword>
<dbReference type="AlphaFoldDB" id="A0A6G9XWW0"/>
<dbReference type="Proteomes" id="UP000501705">
    <property type="component" value="Chromosome"/>
</dbReference>
<name>A0A6G9XWW0_NOCBR</name>
<dbReference type="Pfam" id="PF15420">
    <property type="entry name" value="Abhydrolase_9_N"/>
    <property type="match status" value="1"/>
</dbReference>
<dbReference type="Pfam" id="PF10081">
    <property type="entry name" value="Abhydrolase_9"/>
    <property type="match status" value="2"/>
</dbReference>
<feature type="transmembrane region" description="Helical" evidence="2">
    <location>
        <begin position="197"/>
        <end position="218"/>
    </location>
</feature>
<proteinExistence type="predicted"/>
<dbReference type="EMBL" id="CP046171">
    <property type="protein sequence ID" value="QIS05350.1"/>
    <property type="molecule type" value="Genomic_DNA"/>
</dbReference>
<evidence type="ECO:0000259" key="4">
    <source>
        <dbReference type="Pfam" id="PF15420"/>
    </source>
</evidence>
<dbReference type="InterPro" id="IPR027788">
    <property type="entry name" value="Alpha/beta-hydrolase_N_dom"/>
</dbReference>
<sequence>MTSTLPHRTESGTRTTPHTARQAVHRPTEPPAATDGAPRRRTGLRARVIRGVAGRVDWPRVGTTLAVGAGTLVSLGPGLLPRTAGAQAILTALLVVIGLGLAGLARFVVRRWGFDINRRLPGVRAPLLAAVLLFVTAAVAHAWLWQNRLRGAMDAAPIGAWYWVRWSLEAALLVGAVVAGARAVGWVLRELGWARGVSLAAVAGALVYFVVTPTLIGWRQSAYAGANAALDPSLVQPVSNTRSGSADSAVSWSSLGAEGRKFVSGSPAGPVRVYVGVESAPNLEARVALAIRELERAGAFDRSHLVLMVPTGSGWIDKNAVRGFEQRFGGDVAMAGVQYSFAPSWVTFVFGREQAVATARALFTAVEDRIRTLEHKPRLYLYGQSLGAFGGSAVFADDAAQDRRTCAALWAGPPAGQVHRTGATVLANSSDPVLHWSPALLWRAPDLTVARSDAPLPRWLPVVSFVQTTADLLAALDAPAGHGHRYGTDQGTAMGSC</sequence>
<evidence type="ECO:0000259" key="3">
    <source>
        <dbReference type="Pfam" id="PF10081"/>
    </source>
</evidence>
<protein>
    <recommendedName>
        <fullName evidence="7">Alpha/beta-hydrolase family</fullName>
    </recommendedName>
</protein>
<organism evidence="5 6">
    <name type="scientific">Nocardia brasiliensis</name>
    <dbReference type="NCBI Taxonomy" id="37326"/>
    <lineage>
        <taxon>Bacteria</taxon>
        <taxon>Bacillati</taxon>
        <taxon>Actinomycetota</taxon>
        <taxon>Actinomycetes</taxon>
        <taxon>Mycobacteriales</taxon>
        <taxon>Nocardiaceae</taxon>
        <taxon>Nocardia</taxon>
    </lineage>
</organism>
<evidence type="ECO:0008006" key="7">
    <source>
        <dbReference type="Google" id="ProtNLM"/>
    </source>
</evidence>
<feature type="transmembrane region" description="Helical" evidence="2">
    <location>
        <begin position="84"/>
        <end position="104"/>
    </location>
</feature>
<feature type="transmembrane region" description="Helical" evidence="2">
    <location>
        <begin position="166"/>
        <end position="185"/>
    </location>
</feature>
<dbReference type="InterPro" id="IPR027787">
    <property type="entry name" value="Alpha/beta-hydrolase_catalytic"/>
</dbReference>
<evidence type="ECO:0000313" key="5">
    <source>
        <dbReference type="EMBL" id="QIS05350.1"/>
    </source>
</evidence>
<accession>A0A6G9XWW0</accession>
<feature type="domain" description="Alpha/beta-hydrolase catalytic" evidence="3">
    <location>
        <begin position="424"/>
        <end position="489"/>
    </location>
</feature>
<keyword evidence="2" id="KW-1133">Transmembrane helix</keyword>
<evidence type="ECO:0000256" key="2">
    <source>
        <dbReference type="SAM" id="Phobius"/>
    </source>
</evidence>
<evidence type="ECO:0000313" key="6">
    <source>
        <dbReference type="Proteomes" id="UP000501705"/>
    </source>
</evidence>
<feature type="transmembrane region" description="Helical" evidence="2">
    <location>
        <begin position="125"/>
        <end position="146"/>
    </location>
</feature>
<gene>
    <name evidence="5" type="ORF">F5X71_26275</name>
</gene>
<feature type="region of interest" description="Disordered" evidence="1">
    <location>
        <begin position="1"/>
        <end position="40"/>
    </location>
</feature>
<feature type="domain" description="Alpha/beta-hydrolase catalytic" evidence="3">
    <location>
        <begin position="271"/>
        <end position="416"/>
    </location>
</feature>
<reference evidence="5 6" key="1">
    <citation type="journal article" date="2019" name="ACS Chem. Biol.">
        <title>Identification and Mobilization of a Cryptic Antibiotic Biosynthesis Gene Locus from a Human-Pathogenic Nocardia Isolate.</title>
        <authorList>
            <person name="Herisse M."/>
            <person name="Ishida K."/>
            <person name="Porter J.L."/>
            <person name="Howden B."/>
            <person name="Hertweck C."/>
            <person name="Stinear T.P."/>
            <person name="Pidot S.J."/>
        </authorList>
    </citation>
    <scope>NUCLEOTIDE SEQUENCE [LARGE SCALE GENOMIC DNA]</scope>
    <source>
        <strain evidence="5 6">AUSMDU00024985</strain>
    </source>
</reference>